<dbReference type="Proteomes" id="UP001287286">
    <property type="component" value="Unassembled WGS sequence"/>
</dbReference>
<evidence type="ECO:0000313" key="3">
    <source>
        <dbReference type="Proteomes" id="UP001287286"/>
    </source>
</evidence>
<feature type="compositionally biased region" description="Low complexity" evidence="1">
    <location>
        <begin position="141"/>
        <end position="150"/>
    </location>
</feature>
<accession>A0ABR0C7M5</accession>
<evidence type="ECO:0000256" key="1">
    <source>
        <dbReference type="SAM" id="MobiDB-lite"/>
    </source>
</evidence>
<name>A0ABR0C7M5_PURLI</name>
<evidence type="ECO:0000313" key="2">
    <source>
        <dbReference type="EMBL" id="KAK4092269.1"/>
    </source>
</evidence>
<proteinExistence type="predicted"/>
<reference evidence="2 3" key="1">
    <citation type="journal article" date="2024" name="Microbiol. Resour. Announc.">
        <title>Genome annotations for the ascomycete fungi Trichoderma harzianum, Trichoderma aggressivum, and Purpureocillium lilacinum.</title>
        <authorList>
            <person name="Beijen E.P.W."/>
            <person name="Ohm R.A."/>
        </authorList>
    </citation>
    <scope>NUCLEOTIDE SEQUENCE [LARGE SCALE GENOMIC DNA]</scope>
    <source>
        <strain evidence="2 3">CBS 150709</strain>
    </source>
</reference>
<keyword evidence="3" id="KW-1185">Reference proteome</keyword>
<organism evidence="2 3">
    <name type="scientific">Purpureocillium lilacinum</name>
    <name type="common">Paecilomyces lilacinus</name>
    <dbReference type="NCBI Taxonomy" id="33203"/>
    <lineage>
        <taxon>Eukaryota</taxon>
        <taxon>Fungi</taxon>
        <taxon>Dikarya</taxon>
        <taxon>Ascomycota</taxon>
        <taxon>Pezizomycotina</taxon>
        <taxon>Sordariomycetes</taxon>
        <taxon>Hypocreomycetidae</taxon>
        <taxon>Hypocreales</taxon>
        <taxon>Ophiocordycipitaceae</taxon>
        <taxon>Purpureocillium</taxon>
    </lineage>
</organism>
<comment type="caution">
    <text evidence="2">The sequence shown here is derived from an EMBL/GenBank/DDBJ whole genome shotgun (WGS) entry which is preliminary data.</text>
</comment>
<dbReference type="EMBL" id="JAWRVI010000009">
    <property type="protein sequence ID" value="KAK4092269.1"/>
    <property type="molecule type" value="Genomic_DNA"/>
</dbReference>
<feature type="region of interest" description="Disordered" evidence="1">
    <location>
        <begin position="124"/>
        <end position="154"/>
    </location>
</feature>
<gene>
    <name evidence="2" type="ORF">Purlil1_3522</name>
</gene>
<protein>
    <submittedName>
        <fullName evidence="2">Uncharacterized protein</fullName>
    </submittedName>
</protein>
<sequence>MPTSLKIVEGAYMNASRPRLASGATLEFLARAALPPPAARRRRHGKETPFPSSLPPSRPRGAPQRSRTATICLGPADPSSPSIPVHFHATFPPLKSATPPITRAHPPPTSHQTGPLTYTRANQRATTPRTPDLSAGSTCARPSQPRGSAGPPAPAGCYIGTTRGRAARAMHLTLPAGIYHDDDGW</sequence>
<feature type="region of interest" description="Disordered" evidence="1">
    <location>
        <begin position="35"/>
        <end position="67"/>
    </location>
</feature>